<dbReference type="InterPro" id="IPR011118">
    <property type="entry name" value="Tannase/feruloyl_esterase"/>
</dbReference>
<name>A0ABR3SBF2_9PEZI</name>
<keyword evidence="2" id="KW-0719">Serine esterase</keyword>
<evidence type="ECO:0000256" key="3">
    <source>
        <dbReference type="ARBA" id="ARBA00022723"/>
    </source>
</evidence>
<evidence type="ECO:0000256" key="2">
    <source>
        <dbReference type="ARBA" id="ARBA00022487"/>
    </source>
</evidence>
<dbReference type="PANTHER" id="PTHR33938">
    <property type="entry name" value="FERULOYL ESTERASE B-RELATED"/>
    <property type="match status" value="1"/>
</dbReference>
<dbReference type="SUPFAM" id="SSF53474">
    <property type="entry name" value="alpha/beta-Hydrolases"/>
    <property type="match status" value="1"/>
</dbReference>
<keyword evidence="3" id="KW-0479">Metal-binding</keyword>
<evidence type="ECO:0000256" key="4">
    <source>
        <dbReference type="ARBA" id="ARBA00022729"/>
    </source>
</evidence>
<feature type="chain" id="PRO_5044964422" description="Carboxylic ester hydrolase" evidence="8">
    <location>
        <begin position="26"/>
        <end position="547"/>
    </location>
</feature>
<keyword evidence="5 8" id="KW-0378">Hydrolase</keyword>
<dbReference type="Proteomes" id="UP001521116">
    <property type="component" value="Unassembled WGS sequence"/>
</dbReference>
<protein>
    <recommendedName>
        <fullName evidence="8">Carboxylic ester hydrolase</fullName>
        <ecNumber evidence="8">3.1.1.-</ecNumber>
    </recommendedName>
</protein>
<evidence type="ECO:0000313" key="10">
    <source>
        <dbReference type="Proteomes" id="UP001521116"/>
    </source>
</evidence>
<comment type="caution">
    <text evidence="9">The sequence shown here is derived from an EMBL/GenBank/DDBJ whole genome shotgun (WGS) entry which is preliminary data.</text>
</comment>
<dbReference type="PANTHER" id="PTHR33938:SF2">
    <property type="entry name" value="CARBOXYLIC ESTER HYDROLASE"/>
    <property type="match status" value="1"/>
</dbReference>
<keyword evidence="4 8" id="KW-0732">Signal</keyword>
<dbReference type="InterPro" id="IPR029058">
    <property type="entry name" value="AB_hydrolase_fold"/>
</dbReference>
<dbReference type="EMBL" id="JAJVDC020000279">
    <property type="protein sequence ID" value="KAL1616154.1"/>
    <property type="molecule type" value="Genomic_DNA"/>
</dbReference>
<feature type="signal peptide" evidence="8">
    <location>
        <begin position="1"/>
        <end position="25"/>
    </location>
</feature>
<gene>
    <name evidence="9" type="ORF">SLS56_011545</name>
</gene>
<dbReference type="EC" id="3.1.1.-" evidence="8"/>
<keyword evidence="7" id="KW-1015">Disulfide bond</keyword>
<keyword evidence="6" id="KW-0106">Calcium</keyword>
<evidence type="ECO:0000256" key="7">
    <source>
        <dbReference type="ARBA" id="ARBA00023157"/>
    </source>
</evidence>
<evidence type="ECO:0000313" key="9">
    <source>
        <dbReference type="EMBL" id="KAL1616154.1"/>
    </source>
</evidence>
<dbReference type="Pfam" id="PF07519">
    <property type="entry name" value="Tannase"/>
    <property type="match status" value="2"/>
</dbReference>
<evidence type="ECO:0000256" key="5">
    <source>
        <dbReference type="ARBA" id="ARBA00022801"/>
    </source>
</evidence>
<keyword evidence="10" id="KW-1185">Reference proteome</keyword>
<proteinExistence type="inferred from homology"/>
<sequence length="547" mass="58747">MQAIFATMRASSLFQAASSFLGVQALNCSVGALQSALPSNATVLSAVPVAGNGTYGQGAADPAYPTNPTNLPALCAVYVNVTSSSSSSFRFGLFLPTEWNDRFLAVGNGGFAGGVNWLDMGAGVGYGFAVVSTDTGHNSTSGVLNWAQDAPEVLNDWGYRAMHGSVELAKKLTAAYYGSQIKYSYYSGCSTGGRQGIRSAQLYPEDFDGILAGAPAWWTTHLQTWTAKMGTYNLPLNGSNRIDPSLFSVIGAEVLKQCDAQDGLADNIISDPLRCNFNAEALLCTPTSTSSACLTPAQLDTLYKVYSPYVDTNVSFVFPGFALGSESQWTVLLGTATGEPLSYGIDYIRYFLGLTDFQYQDFDYSIVQLADRLDPGNATADDFDMRPYQARGGKLLHYHGWADALIATGSSLHFYKQVAQTLLPKGVDLDSWYRFFLVPGMQHCAGTPAGVDAPWYFAGGNQAADLGTGVHGVPGFEDGRHDALLALMEWVEEGTVVEEIVATKFVDEDVSKGVERQRPLCAYPKQAVYKGTGDVDAAESWECKSLY</sequence>
<evidence type="ECO:0000256" key="1">
    <source>
        <dbReference type="ARBA" id="ARBA00006249"/>
    </source>
</evidence>
<accession>A0ABR3SBF2</accession>
<comment type="similarity">
    <text evidence="1 8">Belongs to the tannase family.</text>
</comment>
<evidence type="ECO:0000256" key="8">
    <source>
        <dbReference type="RuleBase" id="RU361238"/>
    </source>
</evidence>
<evidence type="ECO:0000256" key="6">
    <source>
        <dbReference type="ARBA" id="ARBA00022837"/>
    </source>
</evidence>
<reference evidence="9 10" key="1">
    <citation type="submission" date="2024-02" db="EMBL/GenBank/DDBJ databases">
        <title>De novo assembly and annotation of 12 fungi associated with fruit tree decline syndrome in Ontario, Canada.</title>
        <authorList>
            <person name="Sulman M."/>
            <person name="Ellouze W."/>
            <person name="Ilyukhin E."/>
        </authorList>
    </citation>
    <scope>NUCLEOTIDE SEQUENCE [LARGE SCALE GENOMIC DNA]</scope>
    <source>
        <strain evidence="9 10">M1-105</strain>
    </source>
</reference>
<organism evidence="9 10">
    <name type="scientific">Neofusicoccum ribis</name>
    <dbReference type="NCBI Taxonomy" id="45134"/>
    <lineage>
        <taxon>Eukaryota</taxon>
        <taxon>Fungi</taxon>
        <taxon>Dikarya</taxon>
        <taxon>Ascomycota</taxon>
        <taxon>Pezizomycotina</taxon>
        <taxon>Dothideomycetes</taxon>
        <taxon>Dothideomycetes incertae sedis</taxon>
        <taxon>Botryosphaeriales</taxon>
        <taxon>Botryosphaeriaceae</taxon>
        <taxon>Neofusicoccum</taxon>
    </lineage>
</organism>